<feature type="transmembrane region" description="Helical" evidence="7">
    <location>
        <begin position="324"/>
        <end position="346"/>
    </location>
</feature>
<feature type="domain" description="Amino acid permease/ SLC12A" evidence="8">
    <location>
        <begin position="1"/>
        <end position="459"/>
    </location>
</feature>
<evidence type="ECO:0000256" key="2">
    <source>
        <dbReference type="ARBA" id="ARBA00022448"/>
    </source>
</evidence>
<dbReference type="FunFam" id="1.20.1740.10:FF:000006">
    <property type="entry name" value="General amino acid permease"/>
    <property type="match status" value="1"/>
</dbReference>
<keyword evidence="6 7" id="KW-0472">Membrane</keyword>
<keyword evidence="2" id="KW-0813">Transport</keyword>
<dbReference type="Proteomes" id="UP000799767">
    <property type="component" value="Unassembled WGS sequence"/>
</dbReference>
<dbReference type="EMBL" id="MU001639">
    <property type="protein sequence ID" value="KAF2480661.1"/>
    <property type="molecule type" value="Genomic_DNA"/>
</dbReference>
<name>A0A6A6PLT7_9PEZI</name>
<evidence type="ECO:0000256" key="6">
    <source>
        <dbReference type="ARBA" id="ARBA00023136"/>
    </source>
</evidence>
<evidence type="ECO:0000256" key="7">
    <source>
        <dbReference type="SAM" id="Phobius"/>
    </source>
</evidence>
<feature type="transmembrane region" description="Helical" evidence="7">
    <location>
        <begin position="109"/>
        <end position="129"/>
    </location>
</feature>
<feature type="transmembrane region" description="Helical" evidence="7">
    <location>
        <begin position="358"/>
        <end position="383"/>
    </location>
</feature>
<proteinExistence type="predicted"/>
<keyword evidence="10" id="KW-1185">Reference proteome</keyword>
<keyword evidence="5 7" id="KW-1133">Transmembrane helix</keyword>
<dbReference type="InterPro" id="IPR050524">
    <property type="entry name" value="APC_YAT"/>
</dbReference>
<dbReference type="PANTHER" id="PTHR43341:SF18">
    <property type="entry name" value="AMINO ACID PERMEASE_ SLC12A DOMAIN-CONTAINING PROTEIN"/>
    <property type="match status" value="1"/>
</dbReference>
<dbReference type="GeneID" id="54475369"/>
<keyword evidence="3 7" id="KW-0812">Transmembrane</keyword>
<dbReference type="AlphaFoldDB" id="A0A6A6PLT7"/>
<evidence type="ECO:0000256" key="3">
    <source>
        <dbReference type="ARBA" id="ARBA00022692"/>
    </source>
</evidence>
<dbReference type="PIRSF" id="PIRSF006060">
    <property type="entry name" value="AA_transporter"/>
    <property type="match status" value="1"/>
</dbReference>
<feature type="transmembrane region" description="Helical" evidence="7">
    <location>
        <begin position="404"/>
        <end position="422"/>
    </location>
</feature>
<dbReference type="PANTHER" id="PTHR43341">
    <property type="entry name" value="AMINO ACID PERMEASE"/>
    <property type="match status" value="1"/>
</dbReference>
<keyword evidence="4" id="KW-0029">Amino-acid transport</keyword>
<dbReference type="Pfam" id="PF00324">
    <property type="entry name" value="AA_permease"/>
    <property type="match status" value="1"/>
</dbReference>
<dbReference type="InterPro" id="IPR004841">
    <property type="entry name" value="AA-permease/SLC12A_dom"/>
</dbReference>
<dbReference type="OrthoDB" id="3900342at2759"/>
<feature type="transmembrane region" description="Helical" evidence="7">
    <location>
        <begin position="231"/>
        <end position="250"/>
    </location>
</feature>
<evidence type="ECO:0000256" key="5">
    <source>
        <dbReference type="ARBA" id="ARBA00022989"/>
    </source>
</evidence>
<evidence type="ECO:0000259" key="8">
    <source>
        <dbReference type="Pfam" id="PF00324"/>
    </source>
</evidence>
<feature type="transmembrane region" description="Helical" evidence="7">
    <location>
        <begin position="135"/>
        <end position="156"/>
    </location>
</feature>
<dbReference type="GO" id="GO:0016020">
    <property type="term" value="C:membrane"/>
    <property type="evidence" value="ECO:0007669"/>
    <property type="project" value="UniProtKB-SubCell"/>
</dbReference>
<gene>
    <name evidence="9" type="ORF">BDY17DRAFT_302179</name>
</gene>
<sequence length="498" mass="54371">MIALAGTIGTGLFLGSGHAILAGGPLGALLGYSLIGVLVLAPVLSIAEMSALVPLSGGVIRHAEYFFSSAMSFAVGWNQVYGAIVGVPAEIVAAAVITNYWSGTSVSNAVFITVYGLLVLASNIFLVRVYGELEFFFAILKILLIVGVNLMALVLVSGGGPDHHALGFTYWRNPGPLVQYLGIQGSLGRFLGFYTTLNNAVYAYNGVENISIAAAETKNPRRNIPMAAKRIFVRVLLFYVLSIFFVGMLVPSNDPHLLKSTGNATQSPFVIAAQRAGVHVVPNIINAVVLTSAWSAGNSGLLAASRNLFGLAREHRAPQIFARVSRFGIPYVAVIFMSLFIALGYMTLSHTAATVFGWLQSLTAVAALVYWTIICLVYLRFYYALKKQGISRDRLPWKAPFQPYLAWMGVVWCIILLLTSGWSTFLNNNWDTETFVSSYINIPIIFLLYFGFKFVKKSKLVPLDESPVARYVEIYENGPQEPPPKPRKGLHRLNILWS</sequence>
<evidence type="ECO:0000256" key="1">
    <source>
        <dbReference type="ARBA" id="ARBA00004141"/>
    </source>
</evidence>
<dbReference type="RefSeq" id="XP_033587231.1">
    <property type="nucleotide sequence ID" value="XM_033734367.1"/>
</dbReference>
<accession>A0A6A6PLT7</accession>
<evidence type="ECO:0000256" key="4">
    <source>
        <dbReference type="ARBA" id="ARBA00022970"/>
    </source>
</evidence>
<organism evidence="9 10">
    <name type="scientific">Neohortaea acidophila</name>
    <dbReference type="NCBI Taxonomy" id="245834"/>
    <lineage>
        <taxon>Eukaryota</taxon>
        <taxon>Fungi</taxon>
        <taxon>Dikarya</taxon>
        <taxon>Ascomycota</taxon>
        <taxon>Pezizomycotina</taxon>
        <taxon>Dothideomycetes</taxon>
        <taxon>Dothideomycetidae</taxon>
        <taxon>Mycosphaerellales</taxon>
        <taxon>Teratosphaeriaceae</taxon>
        <taxon>Neohortaea</taxon>
    </lineage>
</organism>
<protein>
    <submittedName>
        <fullName evidence="9">Amino acid permease/ SLC12A domain-containing protein</fullName>
    </submittedName>
</protein>
<feature type="transmembrane region" description="Helical" evidence="7">
    <location>
        <begin position="83"/>
        <end position="102"/>
    </location>
</feature>
<feature type="transmembrane region" description="Helical" evidence="7">
    <location>
        <begin position="434"/>
        <end position="452"/>
    </location>
</feature>
<evidence type="ECO:0000313" key="10">
    <source>
        <dbReference type="Proteomes" id="UP000799767"/>
    </source>
</evidence>
<dbReference type="Gene3D" id="1.20.1740.10">
    <property type="entry name" value="Amino acid/polyamine transporter I"/>
    <property type="match status" value="1"/>
</dbReference>
<feature type="transmembrane region" description="Helical" evidence="7">
    <location>
        <begin position="284"/>
        <end position="304"/>
    </location>
</feature>
<comment type="subcellular location">
    <subcellularLocation>
        <location evidence="1">Membrane</location>
        <topology evidence="1">Multi-pass membrane protein</topology>
    </subcellularLocation>
</comment>
<dbReference type="GO" id="GO:0015171">
    <property type="term" value="F:amino acid transmembrane transporter activity"/>
    <property type="evidence" value="ECO:0007669"/>
    <property type="project" value="TreeGrafter"/>
</dbReference>
<reference evidence="9" key="1">
    <citation type="journal article" date="2020" name="Stud. Mycol.">
        <title>101 Dothideomycetes genomes: a test case for predicting lifestyles and emergence of pathogens.</title>
        <authorList>
            <person name="Haridas S."/>
            <person name="Albert R."/>
            <person name="Binder M."/>
            <person name="Bloem J."/>
            <person name="Labutti K."/>
            <person name="Salamov A."/>
            <person name="Andreopoulos B."/>
            <person name="Baker S."/>
            <person name="Barry K."/>
            <person name="Bills G."/>
            <person name="Bluhm B."/>
            <person name="Cannon C."/>
            <person name="Castanera R."/>
            <person name="Culley D."/>
            <person name="Daum C."/>
            <person name="Ezra D."/>
            <person name="Gonzalez J."/>
            <person name="Henrissat B."/>
            <person name="Kuo A."/>
            <person name="Liang C."/>
            <person name="Lipzen A."/>
            <person name="Lutzoni F."/>
            <person name="Magnuson J."/>
            <person name="Mondo S."/>
            <person name="Nolan M."/>
            <person name="Ohm R."/>
            <person name="Pangilinan J."/>
            <person name="Park H.-J."/>
            <person name="Ramirez L."/>
            <person name="Alfaro M."/>
            <person name="Sun H."/>
            <person name="Tritt A."/>
            <person name="Yoshinaga Y."/>
            <person name="Zwiers L.-H."/>
            <person name="Turgeon B."/>
            <person name="Goodwin S."/>
            <person name="Spatafora J."/>
            <person name="Crous P."/>
            <person name="Grigoriev I."/>
        </authorList>
    </citation>
    <scope>NUCLEOTIDE SEQUENCE</scope>
    <source>
        <strain evidence="9">CBS 113389</strain>
    </source>
</reference>
<evidence type="ECO:0000313" key="9">
    <source>
        <dbReference type="EMBL" id="KAF2480661.1"/>
    </source>
</evidence>